<dbReference type="SMART" id="SM00060">
    <property type="entry name" value="FN3"/>
    <property type="match status" value="1"/>
</dbReference>
<feature type="domain" description="Laminin G" evidence="7">
    <location>
        <begin position="820"/>
        <end position="1007"/>
    </location>
</feature>
<evidence type="ECO:0000256" key="2">
    <source>
        <dbReference type="ARBA" id="ARBA00022729"/>
    </source>
</evidence>
<dbReference type="SUPFAM" id="SSF49299">
    <property type="entry name" value="PKD domain"/>
    <property type="match status" value="2"/>
</dbReference>
<organism evidence="10 11">
    <name type="scientific">Nonomuraea mangrovi</name>
    <dbReference type="NCBI Taxonomy" id="2316207"/>
    <lineage>
        <taxon>Bacteria</taxon>
        <taxon>Bacillati</taxon>
        <taxon>Actinomycetota</taxon>
        <taxon>Actinomycetes</taxon>
        <taxon>Streptosporangiales</taxon>
        <taxon>Streptosporangiaceae</taxon>
        <taxon>Nonomuraea</taxon>
    </lineage>
</organism>
<evidence type="ECO:0000256" key="4">
    <source>
        <dbReference type="ARBA" id="ARBA00023273"/>
    </source>
</evidence>
<comment type="caution">
    <text evidence="10">The sequence shown here is derived from an EMBL/GenBank/DDBJ whole genome shotgun (WGS) entry which is preliminary data.</text>
</comment>
<dbReference type="InterPro" id="IPR013783">
    <property type="entry name" value="Ig-like_fold"/>
</dbReference>
<gene>
    <name evidence="10" type="ORF">ACFSKW_36360</name>
</gene>
<dbReference type="InterPro" id="IPR011047">
    <property type="entry name" value="Quinoprotein_ADH-like_sf"/>
</dbReference>
<dbReference type="PROSITE" id="PS50853">
    <property type="entry name" value="FN3"/>
    <property type="match status" value="1"/>
</dbReference>
<evidence type="ECO:0000259" key="8">
    <source>
        <dbReference type="PROSITE" id="PS50093"/>
    </source>
</evidence>
<keyword evidence="6" id="KW-0624">Polysaccharide degradation</keyword>
<name>A0ABW4T809_9ACTN</name>
<evidence type="ECO:0000259" key="9">
    <source>
        <dbReference type="PROSITE" id="PS50853"/>
    </source>
</evidence>
<dbReference type="CDD" id="cd00110">
    <property type="entry name" value="LamG"/>
    <property type="match status" value="2"/>
</dbReference>
<dbReference type="RefSeq" id="WP_379577708.1">
    <property type="nucleotide sequence ID" value="NZ_JBHUFV010000054.1"/>
</dbReference>
<dbReference type="InterPro" id="IPR035986">
    <property type="entry name" value="PKD_dom_sf"/>
</dbReference>
<dbReference type="Proteomes" id="UP001597368">
    <property type="component" value="Unassembled WGS sequence"/>
</dbReference>
<feature type="domain" description="PKD" evidence="8">
    <location>
        <begin position="995"/>
        <end position="1075"/>
    </location>
</feature>
<dbReference type="SMART" id="SM00560">
    <property type="entry name" value="LamGL"/>
    <property type="match status" value="2"/>
</dbReference>
<accession>A0ABW4T809</accession>
<dbReference type="InterPro" id="IPR001791">
    <property type="entry name" value="Laminin_G"/>
</dbReference>
<keyword evidence="6" id="KW-0119">Carbohydrate metabolism</keyword>
<evidence type="ECO:0000259" key="7">
    <source>
        <dbReference type="PROSITE" id="PS50025"/>
    </source>
</evidence>
<sequence length="1378" mass="142371">MTATLVALPGHADIDPEQGTPATVSADALPTWQINGVVWKMATVGNTVYAVGSFSRARPPGTSPGSPQEVVRSNILAFDITTGNLLPFNPALNAQARTIAVAPDQSKIYVGGDFTTVNGQPRNRVAAFDVATGALDASFAPSVGNVVRALAVSASTVYIGGAFFNVNGATRSRLAAVSRANGTLQPWAPTTDDEVFALLMSPDSSRVIVGGKFQALNGATRVGIGALDPVTATSLPWNSNPIPARQGSNYSMTYDLATDGTNVYAAADGEGWHWFDGRFAVEPNTGDLLWLDNCYGASYSVFPIDQVLYSVGHAHDCASLSGFPEVSPTRWQRALATTIYPTGNDPAPPSNNSQYSGQPVPTLLHWYPTVNAGSYTGMNQGGWSLSGNSQYLVMGGEFTTVNGTAQQGLTRFALKANAPKDSGPLASSTLTPTAVSLTAGSARVSWQATWDRDHEKLKYQILRDGGSTPVGEIEQKSNFWTLPSLGFIDTGLTPGSTHTYRIRVVDPSGNTVGSATSAPVTIASSGSMSAYAQEVVADGAAHYWRMGEAGGALAYDHAGFLDSTREAGVGHNVPGAINGDTDTAAPFNGSGTGFTKTLSMENATTSFTIEAWVKTTTTSGGKIVGYGNAATGASSNYDRHVYMDNAGRIWFGVYPGGVRTVNSTSAYNDGQWHHVVATQGSGGIALYVDGRRVGQDGGTTGAQPYGGYWRIGGDNLNGWPAQPASSYLAGEIDEVAIYPAALSITKVNEHYTLSGRTSPIPPRPSDSYGRVVYDDAPSLYWRLGEANGSVAADAGQNVTPGTYTPTGVSYGQPGAVAGTSNTSITVNNGRVISTASVSNPTTYSAELWFKTTTTSGGKLVGFGNSSNGTSSNYDRHVYMTNNGKLTFGTYTGGFNLITTPAAYNDGQWHHVVATQGSGGMVLYVDGASVGTNPQTNAEGYSGYWRVGGDNLNAWPSRPSSDNFAGSLDEAAVYSTALTAAQVAEHWQKGTGSGPANQAPTGSFTVTCEALECTFDGTASSDSDGTVEGYAWTFGDGQSGTGATTTHTYPVAGDYPVTLTVTDNDGATGQDSDVAVPRPEDNPPSTLAADAFTRTASGSLGTADTGGAWTLLGGTANFSVDGTAAKINLPATTAGPRAFLDAVSSADSDVTFKVAADKAGTGNGTYIWAVGRRVSGQGEYRARIRLLPTGVGLALTRIAAPNTDNLLTTEQTVPGLTYAPGTVLKVRLQVTGTSPTTISAKVWDQATSEPGAWQATATDATAGMQAAGGVGFATYLSGTATNPPVLLTVDDFSAVSTAAAPTAAFTAGCTGLSCTVDASASTQGSAPINSYVWSFADGQSGSGVTAQHTYAQAGTYRITLTVTGTDNRTSVATQTVTVP</sequence>
<dbReference type="SUPFAM" id="SSF50998">
    <property type="entry name" value="Quinoprotein alcohol dehydrogenase-like"/>
    <property type="match status" value="1"/>
</dbReference>
<evidence type="ECO:0000256" key="3">
    <source>
        <dbReference type="ARBA" id="ARBA00023157"/>
    </source>
</evidence>
<dbReference type="SUPFAM" id="SSF49265">
    <property type="entry name" value="Fibronectin type III"/>
    <property type="match status" value="1"/>
</dbReference>
<dbReference type="EMBL" id="JBHUFV010000054">
    <property type="protein sequence ID" value="MFD1936956.1"/>
    <property type="molecule type" value="Genomic_DNA"/>
</dbReference>
<evidence type="ECO:0000313" key="10">
    <source>
        <dbReference type="EMBL" id="MFD1936956.1"/>
    </source>
</evidence>
<keyword evidence="11" id="KW-1185">Reference proteome</keyword>
<dbReference type="InterPro" id="IPR013320">
    <property type="entry name" value="ConA-like_dom_sf"/>
</dbReference>
<dbReference type="SUPFAM" id="SSF49899">
    <property type="entry name" value="Concanavalin A-like lectins/glucanases"/>
    <property type="match status" value="2"/>
</dbReference>
<dbReference type="Gene3D" id="2.60.40.10">
    <property type="entry name" value="Immunoglobulins"/>
    <property type="match status" value="3"/>
</dbReference>
<dbReference type="Gene3D" id="2.60.120.200">
    <property type="match status" value="2"/>
</dbReference>
<dbReference type="CDD" id="cd00146">
    <property type="entry name" value="PKD"/>
    <property type="match status" value="2"/>
</dbReference>
<dbReference type="InterPro" id="IPR000601">
    <property type="entry name" value="PKD_dom"/>
</dbReference>
<dbReference type="SMART" id="SM00089">
    <property type="entry name" value="PKD"/>
    <property type="match status" value="2"/>
</dbReference>
<reference evidence="11" key="1">
    <citation type="journal article" date="2019" name="Int. J. Syst. Evol. Microbiol.">
        <title>The Global Catalogue of Microorganisms (GCM) 10K type strain sequencing project: providing services to taxonomists for standard genome sequencing and annotation.</title>
        <authorList>
            <consortium name="The Broad Institute Genomics Platform"/>
            <consortium name="The Broad Institute Genome Sequencing Center for Infectious Disease"/>
            <person name="Wu L."/>
            <person name="Ma J."/>
        </authorList>
    </citation>
    <scope>NUCLEOTIDE SEQUENCE [LARGE SCALE GENOMIC DNA]</scope>
    <source>
        <strain evidence="11">ICMP 6774ER</strain>
    </source>
</reference>
<dbReference type="Pfam" id="PF18911">
    <property type="entry name" value="PKD_4"/>
    <property type="match status" value="2"/>
</dbReference>
<dbReference type="InterPro" id="IPR006558">
    <property type="entry name" value="LamG-like"/>
</dbReference>
<protein>
    <submittedName>
        <fullName evidence="10">LamG-like jellyroll fold domain-containing protein</fullName>
    </submittedName>
</protein>
<keyword evidence="4" id="KW-0966">Cell projection</keyword>
<keyword evidence="5" id="KW-0326">Glycosidase</keyword>
<keyword evidence="2" id="KW-0732">Signal</keyword>
<keyword evidence="3" id="KW-1015">Disulfide bond</keyword>
<feature type="domain" description="PKD" evidence="8">
    <location>
        <begin position="1326"/>
        <end position="1378"/>
    </location>
</feature>
<evidence type="ECO:0000256" key="6">
    <source>
        <dbReference type="ARBA" id="ARBA00023326"/>
    </source>
</evidence>
<feature type="domain" description="Fibronectin type-III" evidence="9">
    <location>
        <begin position="426"/>
        <end position="527"/>
    </location>
</feature>
<dbReference type="SMART" id="SM00282">
    <property type="entry name" value="LamG"/>
    <property type="match status" value="2"/>
</dbReference>
<dbReference type="PROSITE" id="PS50025">
    <property type="entry name" value="LAM_G_DOMAIN"/>
    <property type="match status" value="1"/>
</dbReference>
<dbReference type="Pfam" id="PF13385">
    <property type="entry name" value="Laminin_G_3"/>
    <property type="match status" value="2"/>
</dbReference>
<keyword evidence="5" id="KW-0378">Hydrolase</keyword>
<evidence type="ECO:0000256" key="5">
    <source>
        <dbReference type="ARBA" id="ARBA00023295"/>
    </source>
</evidence>
<comment type="subcellular location">
    <subcellularLocation>
        <location evidence="1">Cell projection</location>
    </subcellularLocation>
</comment>
<evidence type="ECO:0000313" key="11">
    <source>
        <dbReference type="Proteomes" id="UP001597368"/>
    </source>
</evidence>
<dbReference type="PROSITE" id="PS50093">
    <property type="entry name" value="PKD"/>
    <property type="match status" value="2"/>
</dbReference>
<dbReference type="InterPro" id="IPR022409">
    <property type="entry name" value="PKD/Chitinase_dom"/>
</dbReference>
<proteinExistence type="predicted"/>
<evidence type="ECO:0000256" key="1">
    <source>
        <dbReference type="ARBA" id="ARBA00004316"/>
    </source>
</evidence>
<dbReference type="InterPro" id="IPR003961">
    <property type="entry name" value="FN3_dom"/>
</dbReference>
<dbReference type="InterPro" id="IPR036116">
    <property type="entry name" value="FN3_sf"/>
</dbReference>